<feature type="domain" description="DUF4045" evidence="2">
    <location>
        <begin position="7"/>
        <end position="722"/>
    </location>
</feature>
<feature type="compositionally biased region" description="Polar residues" evidence="1">
    <location>
        <begin position="943"/>
        <end position="966"/>
    </location>
</feature>
<feature type="compositionally biased region" description="Basic and acidic residues" evidence="1">
    <location>
        <begin position="145"/>
        <end position="162"/>
    </location>
</feature>
<feature type="compositionally biased region" description="Basic residues" evidence="1">
    <location>
        <begin position="928"/>
        <end position="941"/>
    </location>
</feature>
<feature type="compositionally biased region" description="Polar residues" evidence="1">
    <location>
        <begin position="989"/>
        <end position="1009"/>
    </location>
</feature>
<feature type="compositionally biased region" description="Low complexity" evidence="1">
    <location>
        <begin position="68"/>
        <end position="78"/>
    </location>
</feature>
<reference evidence="3" key="2">
    <citation type="submission" date="2014-06" db="EMBL/GenBank/DDBJ databases">
        <title>The complete genome of Blastobotrys (Arxula) adeninivorans LS3 - a yeast of biotechnological interest.</title>
        <authorList>
            <person name="Kunze G."/>
            <person name="Gaillardin C."/>
            <person name="Czernicka M."/>
            <person name="Durrens P."/>
            <person name="Martin T."/>
            <person name="Boer E."/>
            <person name="Gabaldon T."/>
            <person name="Cruz J."/>
            <person name="Talla E."/>
            <person name="Marck C."/>
            <person name="Goffeau A."/>
            <person name="Barbe V."/>
            <person name="Baret P."/>
            <person name="Baronian K."/>
            <person name="Beier S."/>
            <person name="Bleykasten C."/>
            <person name="Bode R."/>
            <person name="Casaregola S."/>
            <person name="Despons L."/>
            <person name="Fairhead C."/>
            <person name="Giersberg M."/>
            <person name="Gierski P."/>
            <person name="Hahnel U."/>
            <person name="Hartmann A."/>
            <person name="Jankowska D."/>
            <person name="Jubin C."/>
            <person name="Jung P."/>
            <person name="Lafontaine I."/>
            <person name="Leh-Louis V."/>
            <person name="Lemaire M."/>
            <person name="Marcet-Houben M."/>
            <person name="Mascher M."/>
            <person name="Morel G."/>
            <person name="Richard G.-F."/>
            <person name="Riechen J."/>
            <person name="Sacerdot C."/>
            <person name="Sarkar A."/>
            <person name="Savel G."/>
            <person name="Schacherer J."/>
            <person name="Sherman D."/>
            <person name="Straub M.-L."/>
            <person name="Stein N."/>
            <person name="Thierry A."/>
            <person name="Trautwein-Schult A."/>
            <person name="Westhof E."/>
            <person name="Worch S."/>
            <person name="Dujon B."/>
            <person name="Souciet J.-L."/>
            <person name="Wincker P."/>
            <person name="Scholz U."/>
            <person name="Neuveglise N."/>
        </authorList>
    </citation>
    <scope>NUCLEOTIDE SEQUENCE</scope>
    <source>
        <strain evidence="3">LS3</strain>
    </source>
</reference>
<feature type="compositionally biased region" description="Basic and acidic residues" evidence="1">
    <location>
        <begin position="803"/>
        <end position="812"/>
    </location>
</feature>
<feature type="compositionally biased region" description="Polar residues" evidence="1">
    <location>
        <begin position="186"/>
        <end position="202"/>
    </location>
</feature>
<feature type="compositionally biased region" description="Basic and acidic residues" evidence="1">
    <location>
        <begin position="751"/>
        <end position="764"/>
    </location>
</feature>
<feature type="compositionally biased region" description="Low complexity" evidence="1">
    <location>
        <begin position="349"/>
        <end position="362"/>
    </location>
</feature>
<gene>
    <name evidence="3" type="ORF">GNLVRS02_ARAD1C11110g</name>
</gene>
<dbReference type="AlphaFoldDB" id="A0A060T0U0"/>
<evidence type="ECO:0000256" key="1">
    <source>
        <dbReference type="SAM" id="MobiDB-lite"/>
    </source>
</evidence>
<name>A0A060T0U0_BLAAD</name>
<accession>A0A060T0U0</accession>
<feature type="compositionally biased region" description="Polar residues" evidence="1">
    <location>
        <begin position="495"/>
        <end position="513"/>
    </location>
</feature>
<protein>
    <submittedName>
        <fullName evidence="3">ARAD1C11110p</fullName>
    </submittedName>
</protein>
<reference evidence="3" key="1">
    <citation type="submission" date="2014-02" db="EMBL/GenBank/DDBJ databases">
        <authorList>
            <person name="Genoscope - CEA"/>
        </authorList>
    </citation>
    <scope>NUCLEOTIDE SEQUENCE</scope>
    <source>
        <strain evidence="3">LS3</strain>
    </source>
</reference>
<feature type="compositionally biased region" description="Basic and acidic residues" evidence="1">
    <location>
        <begin position="726"/>
        <end position="741"/>
    </location>
</feature>
<feature type="compositionally biased region" description="Polar residues" evidence="1">
    <location>
        <begin position="229"/>
        <end position="256"/>
    </location>
</feature>
<organism evidence="3">
    <name type="scientific">Blastobotrys adeninivorans</name>
    <name type="common">Yeast</name>
    <name type="synonym">Arxula adeninivorans</name>
    <dbReference type="NCBI Taxonomy" id="409370"/>
    <lineage>
        <taxon>Eukaryota</taxon>
        <taxon>Fungi</taxon>
        <taxon>Dikarya</taxon>
        <taxon>Ascomycota</taxon>
        <taxon>Saccharomycotina</taxon>
        <taxon>Dipodascomycetes</taxon>
        <taxon>Dipodascales</taxon>
        <taxon>Trichomonascaceae</taxon>
        <taxon>Blastobotrys</taxon>
    </lineage>
</organism>
<feature type="region of interest" description="Disordered" evidence="1">
    <location>
        <begin position="35"/>
        <end position="1009"/>
    </location>
</feature>
<feature type="compositionally biased region" description="Polar residues" evidence="1">
    <location>
        <begin position="872"/>
        <end position="888"/>
    </location>
</feature>
<evidence type="ECO:0000259" key="2">
    <source>
        <dbReference type="Pfam" id="PF13254"/>
    </source>
</evidence>
<feature type="compositionally biased region" description="Polar residues" evidence="1">
    <location>
        <begin position="611"/>
        <end position="631"/>
    </location>
</feature>
<dbReference type="Pfam" id="PF13254">
    <property type="entry name" value="DUF4045"/>
    <property type="match status" value="1"/>
</dbReference>
<sequence length="1009" mass="108433">MEDSADSSEVSQFLLHVRELGERADREDELRAKQLEQEIAEGRRRRQALRAERSRSTSPVKPFSPQTSGSNGSNGDISSPPPSSDRTRALNSTVQTLVGKKEARRLFPSGDGPANRPPSVLKPSSEVRKASSTKPKPNASVENDFESKIDTGRSKIDTERVSKSTPQTPAKPESIQVKTPADRSIESSFSRLNISTPASASSEKYDSPLGSIGRASKRSPLVARLASMSAESPEQSPRQSLQSPTSASTFPQSSRRVSGPKPPPKPVNLTPRDEKSPSVSRPLPAEPTPSKQQSPSTGAGYSLNKLSAHLGHVKSNSISSPNASPAPASMTTLDEASTPKLDPTAQDQSSPSMLSRSRSKSPVRPGGFVQSAMLKREGTISRSSPGQGLESPISMQATTRQSPANYTLRSSPRLGGGDRLHLSASSAGTDESPRETADISAALSKSTSDATSKVDVFGASSPSLAPNDLSPARNGRDTGENSPIVRSESRRWSPVRQQPTWLESALKKNNASPTPEEGLVRSGTLARNSSRSPVRNSFLARSGTITGSPSAYGHAKSFSVDRITLNSPDLSSRSPGVKESPTVSSFKGSPGVAARDSLLKGSPGGLGKDSISSPLRGSPTTGEKENASSMTLPEPKVESPAGRPLPPKPELPKKKSIEVLRKAESPGTRRPFSYIEPKSAPSDEPEEIPALARRNTLKPPPPKPASSKPTPEALERLRSLRPSSPVKKDRTEEIEAVEKLRSLRPSSPVKHTKEEEIEAIEKLRNLRASPTKTSRNEKTEQEQEAEAIERLHRLRSSSPTKQQRQDEAKQTLEKAISGLRRSNTQQFKPSDEAKETLLAAKSSLRRSGQGRNPLSTSNPLKEENEPEDETSTTEFYQRSNAAKSTGSFATDLESALKMGPPPPNPPMRKARTIDTGELAHSAGGKLTHPNKKRAKGPKRRLPTQVSNGSSRSELSLPKQRTLSSSGRPKPEIRKPSSTVSKKQPPPRPRTSSRNVKMTSSPISSPTRAS</sequence>
<dbReference type="EMBL" id="HG937693">
    <property type="protein sequence ID" value="CDP34384.1"/>
    <property type="molecule type" value="Genomic_DNA"/>
</dbReference>
<feature type="compositionally biased region" description="Basic and acidic residues" evidence="1">
    <location>
        <begin position="774"/>
        <end position="791"/>
    </location>
</feature>
<proteinExistence type="predicted"/>
<feature type="compositionally biased region" description="Polar residues" evidence="1">
    <location>
        <begin position="525"/>
        <end position="535"/>
    </location>
</feature>
<feature type="compositionally biased region" description="Basic and acidic residues" evidence="1">
    <location>
        <begin position="650"/>
        <end position="664"/>
    </location>
</feature>
<feature type="compositionally biased region" description="Polar residues" evidence="1">
    <location>
        <begin position="845"/>
        <end position="859"/>
    </location>
</feature>
<dbReference type="InterPro" id="IPR025118">
    <property type="entry name" value="DUF4045"/>
</dbReference>
<evidence type="ECO:0000313" key="3">
    <source>
        <dbReference type="EMBL" id="CDP34384.1"/>
    </source>
</evidence>
<feature type="compositionally biased region" description="Polar residues" evidence="1">
    <location>
        <begin position="564"/>
        <end position="574"/>
    </location>
</feature>
<feature type="compositionally biased region" description="Polar residues" evidence="1">
    <location>
        <begin position="289"/>
        <end position="299"/>
    </location>
</feature>
<feature type="compositionally biased region" description="Low complexity" evidence="1">
    <location>
        <begin position="315"/>
        <end position="329"/>
    </location>
</feature>
<feature type="compositionally biased region" description="Polar residues" evidence="1">
    <location>
        <begin position="393"/>
        <end position="410"/>
    </location>
</feature>